<gene>
    <name evidence="8" type="ORF">EUZ87_11755</name>
</gene>
<dbReference type="Pfam" id="PF03382">
    <property type="entry name" value="DUF285"/>
    <property type="match status" value="2"/>
</dbReference>
<reference evidence="8 9" key="1">
    <citation type="submission" date="2019-01" db="EMBL/GenBank/DDBJ databases">
        <title>Draft genome sequence of Lactobacillus paraplantarum OSY-TC318, a Producer of the novel lantibiotic Paraplantaracin TC318.</title>
        <authorList>
            <person name="Hussein W.E."/>
            <person name="Huang E."/>
            <person name="Yousef A.E."/>
        </authorList>
    </citation>
    <scope>NUCLEOTIDE SEQUENCE [LARGE SCALE GENOMIC DNA]</scope>
    <source>
        <strain evidence="8 9">OSY-TC318</strain>
    </source>
</reference>
<feature type="compositionally biased region" description="Acidic residues" evidence="5">
    <location>
        <begin position="634"/>
        <end position="652"/>
    </location>
</feature>
<dbReference type="PROSITE" id="PS50847">
    <property type="entry name" value="GRAM_POS_ANCHORING"/>
    <property type="match status" value="1"/>
</dbReference>
<organism evidence="8 9">
    <name type="scientific">Lactiplantibacillus paraplantarum</name>
    <dbReference type="NCBI Taxonomy" id="60520"/>
    <lineage>
        <taxon>Bacteria</taxon>
        <taxon>Bacillati</taxon>
        <taxon>Bacillota</taxon>
        <taxon>Bacilli</taxon>
        <taxon>Lactobacillales</taxon>
        <taxon>Lactobacillaceae</taxon>
        <taxon>Lactiplantibacillus</taxon>
    </lineage>
</organism>
<dbReference type="NCBIfam" id="TIGR01167">
    <property type="entry name" value="LPXTG_anchor"/>
    <property type="match status" value="1"/>
</dbReference>
<keyword evidence="6" id="KW-1133">Transmembrane helix</keyword>
<dbReference type="InterPro" id="IPR011889">
    <property type="entry name" value="Liste_lipo_26"/>
</dbReference>
<evidence type="ECO:0000256" key="5">
    <source>
        <dbReference type="SAM" id="MobiDB-lite"/>
    </source>
</evidence>
<dbReference type="InterPro" id="IPR022038">
    <property type="entry name" value="Ig-like_bact"/>
</dbReference>
<dbReference type="SUPFAM" id="SSF52058">
    <property type="entry name" value="L domain-like"/>
    <property type="match status" value="1"/>
</dbReference>
<evidence type="ECO:0000259" key="7">
    <source>
        <dbReference type="PROSITE" id="PS50847"/>
    </source>
</evidence>
<sequence length="801" mass="87222">MVNQPALASSEQNLPHDDDVVNQYRSAAQAMAHDVTKDDEDAMSGNFGVDWHFDASTGTLTLSGGTLNNSYGDNPWRRKSWAPWITRIVIADRIIAGSNMNSLFADLVSVTRYEGLERLDTSAVTNMQSVFKENSALEKLDLSAWNVGNVSTMVNMFMGSFMGTELTYLNLSGWDTRNVTNMQNMFQYNDQLRIIDGLTDWDTRRVTTMTNMFARSGVGHLNLANFDSASLLEMDGAFSQMPNLEGIEFGARFTVANVTKMNSLFNNDVKLKSLDLSHFNMQNVKANWQMLAGLTSLQTLTLGPELDFGQHGTQPLVGLPDIPKNGKYTGKWVNVADASQTFTSDELLARYTGNQAETATFVWEIKSAAAITGNDSTLFVNQQWDWSQNVTQLVDHNGQAVDPGVLFSTDPQAVTVSGELVDTSKPGTYHVTLTYAGRQTTVVVTVKDNQSQLNLHAHDVTVEIDQATGSAVWQAQDNFDSATDADGRPVDWQNVTVLGEPDLTRPGTYDVVYQFTDLTGQLVTATTTVTVAEAEVTSEDLTTLVVQDTTVTVGSDWQATDNLVSATDATGKSLTLADLVVTGDVDTTKPGTYEVKYQYTNVFGQQWTQTAQITVVADASDGDDGETPLPGEPTEPELPAEPELPSEPETPEVPEVPEIPEVPETPEQPAQPGTSVTDQPDTAGDNGDLTGTNTGAVNQGEPLEIDKRPELTSDLEQTGITGTNDWVQLNTSEHDGYPDQQLAATNQISKQPAMTDEQTDNYVSGQLPQTGERTNQLGLMGLMMLMVTGLAGIVGIKRWRR</sequence>
<keyword evidence="4" id="KW-0572">Peptidoglycan-anchor</keyword>
<evidence type="ECO:0000256" key="6">
    <source>
        <dbReference type="SAM" id="Phobius"/>
    </source>
</evidence>
<dbReference type="InterPro" id="IPR032675">
    <property type="entry name" value="LRR_dom_sf"/>
</dbReference>
<keyword evidence="1" id="KW-0134">Cell wall</keyword>
<proteinExistence type="predicted"/>
<feature type="domain" description="Gram-positive cocci surface proteins LPxTG" evidence="7">
    <location>
        <begin position="767"/>
        <end position="801"/>
    </location>
</feature>
<dbReference type="EMBL" id="SEHH01000085">
    <property type="protein sequence ID" value="TBX39973.1"/>
    <property type="molecule type" value="Genomic_DNA"/>
</dbReference>
<accession>A0A4Q9XZH9</accession>
<evidence type="ECO:0000256" key="3">
    <source>
        <dbReference type="ARBA" id="ARBA00022729"/>
    </source>
</evidence>
<keyword evidence="3" id="KW-0732">Signal</keyword>
<dbReference type="Gene3D" id="3.80.10.10">
    <property type="entry name" value="Ribonuclease Inhibitor"/>
    <property type="match status" value="1"/>
</dbReference>
<dbReference type="Proteomes" id="UP000292648">
    <property type="component" value="Unassembled WGS sequence"/>
</dbReference>
<feature type="transmembrane region" description="Helical" evidence="6">
    <location>
        <begin position="777"/>
        <end position="796"/>
    </location>
</feature>
<dbReference type="InterPro" id="IPR013783">
    <property type="entry name" value="Ig-like_fold"/>
</dbReference>
<protein>
    <submittedName>
        <fullName evidence="8">BspA family leucine-rich repeat surface protein</fullName>
    </submittedName>
</protein>
<evidence type="ECO:0000256" key="2">
    <source>
        <dbReference type="ARBA" id="ARBA00022525"/>
    </source>
</evidence>
<keyword evidence="6" id="KW-0472">Membrane</keyword>
<comment type="caution">
    <text evidence="8">The sequence shown here is derived from an EMBL/GenBank/DDBJ whole genome shotgun (WGS) entry which is preliminary data.</text>
</comment>
<dbReference type="Pfam" id="PF07523">
    <property type="entry name" value="Big_3"/>
    <property type="match status" value="3"/>
</dbReference>
<feature type="region of interest" description="Disordered" evidence="5">
    <location>
        <begin position="619"/>
        <end position="701"/>
    </location>
</feature>
<evidence type="ECO:0000313" key="8">
    <source>
        <dbReference type="EMBL" id="TBX39973.1"/>
    </source>
</evidence>
<dbReference type="InterPro" id="IPR005046">
    <property type="entry name" value="DUF285"/>
</dbReference>
<dbReference type="NCBIfam" id="TIGR02167">
    <property type="entry name" value="Liste_lipo_26"/>
    <property type="match status" value="3"/>
</dbReference>
<keyword evidence="6" id="KW-0812">Transmembrane</keyword>
<dbReference type="InterPro" id="IPR019931">
    <property type="entry name" value="LPXTG_anchor"/>
</dbReference>
<feature type="compositionally biased region" description="Low complexity" evidence="5">
    <location>
        <begin position="681"/>
        <end position="696"/>
    </location>
</feature>
<keyword evidence="2" id="KW-0964">Secreted</keyword>
<feature type="compositionally biased region" description="Polar residues" evidence="5">
    <location>
        <begin position="671"/>
        <end position="680"/>
    </location>
</feature>
<dbReference type="AlphaFoldDB" id="A0A4Q9XZH9"/>
<evidence type="ECO:0000256" key="1">
    <source>
        <dbReference type="ARBA" id="ARBA00022512"/>
    </source>
</evidence>
<name>A0A4Q9XZH9_9LACO</name>
<evidence type="ECO:0000313" key="9">
    <source>
        <dbReference type="Proteomes" id="UP000292648"/>
    </source>
</evidence>
<evidence type="ECO:0000256" key="4">
    <source>
        <dbReference type="ARBA" id="ARBA00023088"/>
    </source>
</evidence>
<dbReference type="Gene3D" id="2.60.40.10">
    <property type="entry name" value="Immunoglobulins"/>
    <property type="match status" value="3"/>
</dbReference>